<feature type="compositionally biased region" description="Basic and acidic residues" evidence="1">
    <location>
        <begin position="241"/>
        <end position="253"/>
    </location>
</feature>
<reference evidence="3" key="1">
    <citation type="journal article" date="2019" name="Gigascience">
        <title>De novo genome assembly of the endangered Acer yangbiense, a plant species with extremely small populations endemic to Yunnan Province, China.</title>
        <authorList>
            <person name="Yang J."/>
            <person name="Wariss H.M."/>
            <person name="Tao L."/>
            <person name="Zhang R."/>
            <person name="Yun Q."/>
            <person name="Hollingsworth P."/>
            <person name="Dao Z."/>
            <person name="Luo G."/>
            <person name="Guo H."/>
            <person name="Ma Y."/>
            <person name="Sun W."/>
        </authorList>
    </citation>
    <scope>NUCLEOTIDE SEQUENCE [LARGE SCALE GENOMIC DNA]</scope>
    <source>
        <strain evidence="3">cv. Malutang</strain>
    </source>
</reference>
<name>A0A5C7H3Z6_9ROSI</name>
<evidence type="ECO:0000313" key="3">
    <source>
        <dbReference type="Proteomes" id="UP000323000"/>
    </source>
</evidence>
<dbReference type="Proteomes" id="UP000323000">
    <property type="component" value="Chromosome 11"/>
</dbReference>
<organism evidence="2 3">
    <name type="scientific">Acer yangbiense</name>
    <dbReference type="NCBI Taxonomy" id="1000413"/>
    <lineage>
        <taxon>Eukaryota</taxon>
        <taxon>Viridiplantae</taxon>
        <taxon>Streptophyta</taxon>
        <taxon>Embryophyta</taxon>
        <taxon>Tracheophyta</taxon>
        <taxon>Spermatophyta</taxon>
        <taxon>Magnoliopsida</taxon>
        <taxon>eudicotyledons</taxon>
        <taxon>Gunneridae</taxon>
        <taxon>Pentapetalae</taxon>
        <taxon>rosids</taxon>
        <taxon>malvids</taxon>
        <taxon>Sapindales</taxon>
        <taxon>Sapindaceae</taxon>
        <taxon>Hippocastanoideae</taxon>
        <taxon>Acereae</taxon>
        <taxon>Acer</taxon>
    </lineage>
</organism>
<keyword evidence="3" id="KW-1185">Reference proteome</keyword>
<dbReference type="EMBL" id="VAHF01000011">
    <property type="protein sequence ID" value="TXG51182.1"/>
    <property type="molecule type" value="Genomic_DNA"/>
</dbReference>
<comment type="caution">
    <text evidence="2">The sequence shown here is derived from an EMBL/GenBank/DDBJ whole genome shotgun (WGS) entry which is preliminary data.</text>
</comment>
<accession>A0A5C7H3Z6</accession>
<gene>
    <name evidence="2" type="ORF">EZV62_023706</name>
</gene>
<dbReference type="OrthoDB" id="10529799at2759"/>
<feature type="region of interest" description="Disordered" evidence="1">
    <location>
        <begin position="177"/>
        <end position="281"/>
    </location>
</feature>
<proteinExistence type="predicted"/>
<evidence type="ECO:0000256" key="1">
    <source>
        <dbReference type="SAM" id="MobiDB-lite"/>
    </source>
</evidence>
<protein>
    <recommendedName>
        <fullName evidence="4">DUF4283 domain-containing protein</fullName>
    </recommendedName>
</protein>
<dbReference type="AlphaFoldDB" id="A0A5C7H3Z6"/>
<evidence type="ECO:0000313" key="2">
    <source>
        <dbReference type="EMBL" id="TXG51182.1"/>
    </source>
</evidence>
<evidence type="ECO:0008006" key="4">
    <source>
        <dbReference type="Google" id="ProtNLM"/>
    </source>
</evidence>
<sequence length="300" mass="33720">MKSEELEMLCSAHSIEEKERPVGTLNSNLKEKEECLLSLCLVGKVLNNKLVNKDAFINFLSTIWRTMKMKYIQSGGPWTFDKAIIAFEEPLSTGKMIEEVIDVDLLAAKNIDGSFVRVRVAVSMDEPLMRSLRVDLKLDHSIRDCSEPGDGKEVTTEAQLRLNVWLRSESPSKRFNLWNGPSRRRNWGNQGGKPHISIGQGNWRSKTTWKRSDDGGSERQAGNQSWWKNGKLKSQVGDNSADDKFTAAKEKKSQPSKGISINEGKERDKLPAKETNLMEVDPSVGQANVLGPTYEFPLPK</sequence>
<feature type="compositionally biased region" description="Basic and acidic residues" evidence="1">
    <location>
        <begin position="263"/>
        <end position="272"/>
    </location>
</feature>